<organism evidence="1 2">
    <name type="scientific">Marinobacterium iners DSM 11526</name>
    <dbReference type="NCBI Taxonomy" id="1122198"/>
    <lineage>
        <taxon>Bacteria</taxon>
        <taxon>Pseudomonadati</taxon>
        <taxon>Pseudomonadota</taxon>
        <taxon>Gammaproteobacteria</taxon>
        <taxon>Oceanospirillales</taxon>
        <taxon>Oceanospirillaceae</taxon>
        <taxon>Marinobacterium</taxon>
    </lineage>
</organism>
<gene>
    <name evidence="1" type="ORF">SAMN02745729_101276</name>
</gene>
<proteinExistence type="predicted"/>
<dbReference type="OrthoDB" id="5343663at2"/>
<evidence type="ECO:0000313" key="1">
    <source>
        <dbReference type="EMBL" id="SEA03281.1"/>
    </source>
</evidence>
<reference evidence="2" key="1">
    <citation type="submission" date="2016-10" db="EMBL/GenBank/DDBJ databases">
        <authorList>
            <person name="Varghese N."/>
            <person name="Submissions S."/>
        </authorList>
    </citation>
    <scope>NUCLEOTIDE SEQUENCE [LARGE SCALE GENOMIC DNA]</scope>
    <source>
        <strain evidence="2">DSM 11526</strain>
    </source>
</reference>
<dbReference type="GO" id="GO:0018662">
    <property type="term" value="F:phenol 2-monooxygenase activity"/>
    <property type="evidence" value="ECO:0007669"/>
    <property type="project" value="InterPro"/>
</dbReference>
<protein>
    <submittedName>
        <fullName evidence="1">Phenol hydroxylase P4 protein</fullName>
    </submittedName>
</protein>
<dbReference type="Pfam" id="PF04663">
    <property type="entry name" value="Phenol_monoox"/>
    <property type="match status" value="1"/>
</dbReference>
<name>A0A1H3XWR2_9GAMM</name>
<accession>A0A1H3XWR2</accession>
<dbReference type="Proteomes" id="UP000242469">
    <property type="component" value="Unassembled WGS sequence"/>
</dbReference>
<evidence type="ECO:0000313" key="2">
    <source>
        <dbReference type="Proteomes" id="UP000242469"/>
    </source>
</evidence>
<dbReference type="AlphaFoldDB" id="A0A1H3XWR2"/>
<dbReference type="Gene3D" id="3.10.20.560">
    <property type="entry name" value="Phenol hydroxylase"/>
    <property type="match status" value="1"/>
</dbReference>
<sequence>MPVHAYTPEYRGEVRDRAENFHGNHVVYVCWERHLLFSCPFSFLVPKGMTFRQLRDQLMAEAYGQHPEWRQIDWEQVNWTLSHQSFQPELDKALDEQGIGHKASVRFSTPGLNGISGASI</sequence>
<dbReference type="STRING" id="1122198.SAMN02745729_101276"/>
<dbReference type="InterPro" id="IPR043010">
    <property type="entry name" value="Phenol_hydroxylase_sf"/>
</dbReference>
<keyword evidence="2" id="KW-1185">Reference proteome</keyword>
<dbReference type="EMBL" id="FNRJ01000001">
    <property type="protein sequence ID" value="SEA03281.1"/>
    <property type="molecule type" value="Genomic_DNA"/>
</dbReference>
<dbReference type="InterPro" id="IPR006756">
    <property type="entry name" value="Phenol_hydroxylase"/>
</dbReference>
<dbReference type="RefSeq" id="WP_091821870.1">
    <property type="nucleotide sequence ID" value="NZ_FNRJ01000001.1"/>
</dbReference>